<evidence type="ECO:0000259" key="1">
    <source>
        <dbReference type="Pfam" id="PF13701"/>
    </source>
</evidence>
<proteinExistence type="predicted"/>
<keyword evidence="3" id="KW-1185">Reference proteome</keyword>
<dbReference type="InterPro" id="IPR012337">
    <property type="entry name" value="RNaseH-like_sf"/>
</dbReference>
<dbReference type="OrthoDB" id="6627885at2"/>
<dbReference type="NCBIfam" id="NF033539">
    <property type="entry name" value="transpos_IS1380"/>
    <property type="match status" value="1"/>
</dbReference>
<dbReference type="AlphaFoldDB" id="A0A430AG16"/>
<dbReference type="InterPro" id="IPR047960">
    <property type="entry name" value="Transpos_IS1380"/>
</dbReference>
<gene>
    <name evidence="2" type="ORF">CBF29_13570</name>
</gene>
<dbReference type="Proteomes" id="UP000287605">
    <property type="component" value="Unassembled WGS sequence"/>
</dbReference>
<dbReference type="Pfam" id="PF13701">
    <property type="entry name" value="DDE_Tnp_1_4"/>
    <property type="match status" value="1"/>
</dbReference>
<comment type="caution">
    <text evidence="2">The sequence shown here is derived from an EMBL/GenBank/DDBJ whole genome shotgun (WGS) entry which is preliminary data.</text>
</comment>
<accession>A0A430AG16</accession>
<dbReference type="InterPro" id="IPR025668">
    <property type="entry name" value="Tnp_DDE_dom"/>
</dbReference>
<dbReference type="SUPFAM" id="SSF53098">
    <property type="entry name" value="Ribonuclease H-like"/>
    <property type="match status" value="1"/>
</dbReference>
<feature type="domain" description="Transposase DDE" evidence="1">
    <location>
        <begin position="9"/>
        <end position="435"/>
    </location>
</feature>
<organism evidence="2 3">
    <name type="scientific">Vagococcus elongatus</name>
    <dbReference type="NCBI Taxonomy" id="180344"/>
    <lineage>
        <taxon>Bacteria</taxon>
        <taxon>Bacillati</taxon>
        <taxon>Bacillota</taxon>
        <taxon>Bacilli</taxon>
        <taxon>Lactobacillales</taxon>
        <taxon>Enterococcaceae</taxon>
        <taxon>Vagococcus</taxon>
    </lineage>
</organism>
<sequence>MLTLLEKQLNFNPKITMNNTGGNLSTDTGLVLVKEFMTKIDFTRQAQQLLHFEDQRKYIHHDNISLLEQLLLQIIAGYSADSSANFLQKDPIFQLILEKEATASPASLSRFWKRISQTTLSDFQKLNQTLIDQARLNRHLTELIIDLDSTHSDTFGHQEAANYNGHYGTMGYHPLVAFDGLTGDFLKAELRSGSVYTSNGVRQFLAPLLEHYNQLVPNTYILVRGDSGFATPELYELCETSHAYYVVRLKANRNLGQLAEEFIRIDDDHAWERREVHYYSTMYQAKSWSRERRVCIKSTREAGELLFRHEFVLTNLTHNISAKQVFNIYQKRGAMENFIKEAKNGFYFDKTDSSSFTENYARMMVSVLAYNLVNFMKNTCLPEKERTCLVDTLRLKLFKVAGKVTHSARRWLVKTSTSHVYQDMFYKLSEKIHQLCW</sequence>
<name>A0A430AG16_9ENTE</name>
<dbReference type="RefSeq" id="WP_126810240.1">
    <property type="nucleotide sequence ID" value="NZ_NGKA01000049.1"/>
</dbReference>
<reference evidence="2 3" key="1">
    <citation type="submission" date="2017-05" db="EMBL/GenBank/DDBJ databases">
        <title>Vagococcus spp. assemblies.</title>
        <authorList>
            <person name="Gulvik C.A."/>
        </authorList>
    </citation>
    <scope>NUCLEOTIDE SEQUENCE [LARGE SCALE GENOMIC DNA]</scope>
    <source>
        <strain evidence="2 3">CCUG 51432</strain>
    </source>
</reference>
<evidence type="ECO:0000313" key="3">
    <source>
        <dbReference type="Proteomes" id="UP000287605"/>
    </source>
</evidence>
<dbReference type="EMBL" id="NGKA01000049">
    <property type="protein sequence ID" value="RSU06828.1"/>
    <property type="molecule type" value="Genomic_DNA"/>
</dbReference>
<protein>
    <submittedName>
        <fullName evidence="2">IS1380 family transposase</fullName>
    </submittedName>
</protein>
<evidence type="ECO:0000313" key="2">
    <source>
        <dbReference type="EMBL" id="RSU06828.1"/>
    </source>
</evidence>